<organism evidence="3">
    <name type="scientific">uncultured Thermomicrobiales bacterium</name>
    <dbReference type="NCBI Taxonomy" id="1645740"/>
    <lineage>
        <taxon>Bacteria</taxon>
        <taxon>Pseudomonadati</taxon>
        <taxon>Thermomicrobiota</taxon>
        <taxon>Thermomicrobia</taxon>
        <taxon>Thermomicrobiales</taxon>
        <taxon>environmental samples</taxon>
    </lineage>
</organism>
<evidence type="ECO:0000313" key="3">
    <source>
        <dbReference type="EMBL" id="CAA9535797.1"/>
    </source>
</evidence>
<feature type="domain" description="SpoVT-AbrB" evidence="2">
    <location>
        <begin position="42"/>
        <end position="87"/>
    </location>
</feature>
<accession>A0A6J4TYF5</accession>
<dbReference type="PROSITE" id="PS51740">
    <property type="entry name" value="SPOVT_ABRB"/>
    <property type="match status" value="1"/>
</dbReference>
<proteinExistence type="predicted"/>
<dbReference type="InterPro" id="IPR037914">
    <property type="entry name" value="SpoVT-AbrB_sf"/>
</dbReference>
<dbReference type="SUPFAM" id="SSF89447">
    <property type="entry name" value="AbrB/MazE/MraZ-like"/>
    <property type="match status" value="1"/>
</dbReference>
<evidence type="ECO:0000256" key="1">
    <source>
        <dbReference type="PROSITE-ProRule" id="PRU01076"/>
    </source>
</evidence>
<protein>
    <recommendedName>
        <fullName evidence="2">SpoVT-AbrB domain-containing protein</fullName>
    </recommendedName>
</protein>
<name>A0A6J4TYF5_9BACT</name>
<gene>
    <name evidence="3" type="ORF">AVDCRST_MAG73-1383</name>
</gene>
<dbReference type="EMBL" id="CADCWE010000085">
    <property type="protein sequence ID" value="CAA9535797.1"/>
    <property type="molecule type" value="Genomic_DNA"/>
</dbReference>
<keyword evidence="1" id="KW-0238">DNA-binding</keyword>
<evidence type="ECO:0000259" key="2">
    <source>
        <dbReference type="PROSITE" id="PS51740"/>
    </source>
</evidence>
<dbReference type="AlphaFoldDB" id="A0A6J4TYF5"/>
<sequence>MGEGLFCLVADRFDAVPGAWHAAPSGPIFRSRSAAMATRTKTTMIIMDADGRLTLPPELRDALDVEGETWLFAEVIDHRLVLRPAGEDLTNVPEDDRWLYTPEHIAEVRQAWDEDGSHLTNRDLLRFLPE</sequence>
<reference evidence="3" key="1">
    <citation type="submission" date="2020-02" db="EMBL/GenBank/DDBJ databases">
        <authorList>
            <person name="Meier V. D."/>
        </authorList>
    </citation>
    <scope>NUCLEOTIDE SEQUENCE</scope>
    <source>
        <strain evidence="3">AVDCRST_MAG73</strain>
    </source>
</reference>
<dbReference type="InterPro" id="IPR007159">
    <property type="entry name" value="SpoVT-AbrB_dom"/>
</dbReference>
<dbReference type="GO" id="GO:0003677">
    <property type="term" value="F:DNA binding"/>
    <property type="evidence" value="ECO:0007669"/>
    <property type="project" value="UniProtKB-UniRule"/>
</dbReference>